<organism evidence="10 11">
    <name type="scientific">Nereida ignava</name>
    <dbReference type="NCBI Taxonomy" id="282199"/>
    <lineage>
        <taxon>Bacteria</taxon>
        <taxon>Pseudomonadati</taxon>
        <taxon>Pseudomonadota</taxon>
        <taxon>Alphaproteobacteria</taxon>
        <taxon>Rhodobacterales</taxon>
        <taxon>Roseobacteraceae</taxon>
        <taxon>Nereida</taxon>
    </lineage>
</organism>
<accession>A0A0U1NN78</accession>
<dbReference type="Gene3D" id="1.10.10.10">
    <property type="entry name" value="Winged helix-like DNA-binding domain superfamily/Winged helix DNA-binding domain"/>
    <property type="match status" value="1"/>
</dbReference>
<keyword evidence="11" id="KW-1185">Reference proteome</keyword>
<dbReference type="InterPro" id="IPR001789">
    <property type="entry name" value="Sig_transdc_resp-reg_receiver"/>
</dbReference>
<keyword evidence="3" id="KW-0805">Transcription regulation</keyword>
<reference evidence="10 11" key="1">
    <citation type="submission" date="2015-04" db="EMBL/GenBank/DDBJ databases">
        <authorList>
            <person name="Syromyatnikov M.Y."/>
            <person name="Popov V.N."/>
        </authorList>
    </citation>
    <scope>NUCLEOTIDE SEQUENCE [LARGE SCALE GENOMIC DNA]</scope>
    <source>
        <strain evidence="10 11">CECT 5292</strain>
    </source>
</reference>
<dbReference type="OrthoDB" id="9802426at2"/>
<feature type="domain" description="Response regulatory" evidence="8">
    <location>
        <begin position="2"/>
        <end position="116"/>
    </location>
</feature>
<dbReference type="Gene3D" id="3.40.50.2300">
    <property type="match status" value="1"/>
</dbReference>
<dbReference type="Proteomes" id="UP000048949">
    <property type="component" value="Unassembled WGS sequence"/>
</dbReference>
<dbReference type="GO" id="GO:0006355">
    <property type="term" value="P:regulation of DNA-templated transcription"/>
    <property type="evidence" value="ECO:0007669"/>
    <property type="project" value="InterPro"/>
</dbReference>
<name>A0A0U1NN78_9RHOB</name>
<evidence type="ECO:0000256" key="6">
    <source>
        <dbReference type="PROSITE-ProRule" id="PRU00169"/>
    </source>
</evidence>
<feature type="domain" description="OmpR/PhoB-type" evidence="9">
    <location>
        <begin position="124"/>
        <end position="222"/>
    </location>
</feature>
<dbReference type="GO" id="GO:0032993">
    <property type="term" value="C:protein-DNA complex"/>
    <property type="evidence" value="ECO:0007669"/>
    <property type="project" value="TreeGrafter"/>
</dbReference>
<sequence>MRVLMIEDDEALVKVVDKTLKKADIFTYFTGSGEEGIDLATRYDYDLVLLDLKLPDLDGYTVLKRLRENKVETPVLILTGINQIDEKIRGFELGADDFITKPFNGDELRARISAIVRRSQGHSHNALSVGDLTIDIEGKVAVANGHKLKLTKKEFQVLEMLARKMGLVVSKDMLRQELYVADDDPDHNTIDVFIFRLRKKLAAAQSSTPIQTIRGQGYVLAEPDRPSKAAEPEA</sequence>
<evidence type="ECO:0000259" key="9">
    <source>
        <dbReference type="PROSITE" id="PS51755"/>
    </source>
</evidence>
<dbReference type="InterPro" id="IPR011006">
    <property type="entry name" value="CheY-like_superfamily"/>
</dbReference>
<keyword evidence="2" id="KW-0902">Two-component regulatory system</keyword>
<evidence type="ECO:0000256" key="5">
    <source>
        <dbReference type="ARBA" id="ARBA00023163"/>
    </source>
</evidence>
<feature type="modified residue" description="4-aspartylphosphate" evidence="6">
    <location>
        <position position="51"/>
    </location>
</feature>
<protein>
    <submittedName>
        <fullName evidence="10">Cell cycle response regulator CtrA</fullName>
    </submittedName>
</protein>
<evidence type="ECO:0000256" key="2">
    <source>
        <dbReference type="ARBA" id="ARBA00023012"/>
    </source>
</evidence>
<evidence type="ECO:0000313" key="11">
    <source>
        <dbReference type="Proteomes" id="UP000048949"/>
    </source>
</evidence>
<gene>
    <name evidence="10" type="primary">ctrA_2</name>
    <name evidence="10" type="ORF">NIG5292_02251</name>
</gene>
<dbReference type="InterPro" id="IPR001867">
    <property type="entry name" value="OmpR/PhoB-type_DNA-bd"/>
</dbReference>
<feature type="DNA-binding region" description="OmpR/PhoB-type" evidence="7">
    <location>
        <begin position="124"/>
        <end position="222"/>
    </location>
</feature>
<keyword evidence="5" id="KW-0804">Transcription</keyword>
<dbReference type="CDD" id="cd00383">
    <property type="entry name" value="trans_reg_C"/>
    <property type="match status" value="1"/>
</dbReference>
<dbReference type="GO" id="GO:0005829">
    <property type="term" value="C:cytosol"/>
    <property type="evidence" value="ECO:0007669"/>
    <property type="project" value="TreeGrafter"/>
</dbReference>
<dbReference type="InterPro" id="IPR039420">
    <property type="entry name" value="WalR-like"/>
</dbReference>
<evidence type="ECO:0000256" key="3">
    <source>
        <dbReference type="ARBA" id="ARBA00023015"/>
    </source>
</evidence>
<dbReference type="GO" id="GO:0000156">
    <property type="term" value="F:phosphorelay response regulator activity"/>
    <property type="evidence" value="ECO:0007669"/>
    <property type="project" value="TreeGrafter"/>
</dbReference>
<proteinExistence type="predicted"/>
<dbReference type="Gene3D" id="6.10.250.690">
    <property type="match status" value="1"/>
</dbReference>
<dbReference type="SMART" id="SM00448">
    <property type="entry name" value="REC"/>
    <property type="match status" value="1"/>
</dbReference>
<evidence type="ECO:0000313" key="10">
    <source>
        <dbReference type="EMBL" id="CRK76194.1"/>
    </source>
</evidence>
<dbReference type="InterPro" id="IPR036388">
    <property type="entry name" value="WH-like_DNA-bd_sf"/>
</dbReference>
<dbReference type="SUPFAM" id="SSF52172">
    <property type="entry name" value="CheY-like"/>
    <property type="match status" value="1"/>
</dbReference>
<dbReference type="SMART" id="SM00862">
    <property type="entry name" value="Trans_reg_C"/>
    <property type="match status" value="1"/>
</dbReference>
<evidence type="ECO:0000256" key="1">
    <source>
        <dbReference type="ARBA" id="ARBA00022553"/>
    </source>
</evidence>
<dbReference type="Pfam" id="PF00072">
    <property type="entry name" value="Response_reg"/>
    <property type="match status" value="1"/>
</dbReference>
<dbReference type="EMBL" id="CVQV01000013">
    <property type="protein sequence ID" value="CRK76194.1"/>
    <property type="molecule type" value="Genomic_DNA"/>
</dbReference>
<dbReference type="PANTHER" id="PTHR48111">
    <property type="entry name" value="REGULATOR OF RPOS"/>
    <property type="match status" value="1"/>
</dbReference>
<keyword evidence="4 7" id="KW-0238">DNA-binding</keyword>
<dbReference type="PANTHER" id="PTHR48111:SF22">
    <property type="entry name" value="REGULATOR OF RPOS"/>
    <property type="match status" value="1"/>
</dbReference>
<dbReference type="STRING" id="282199.GCA_001049735_02250"/>
<evidence type="ECO:0000259" key="8">
    <source>
        <dbReference type="PROSITE" id="PS50110"/>
    </source>
</evidence>
<dbReference type="GO" id="GO:0000976">
    <property type="term" value="F:transcription cis-regulatory region binding"/>
    <property type="evidence" value="ECO:0007669"/>
    <property type="project" value="TreeGrafter"/>
</dbReference>
<dbReference type="Pfam" id="PF00486">
    <property type="entry name" value="Trans_reg_C"/>
    <property type="match status" value="1"/>
</dbReference>
<evidence type="ECO:0000256" key="7">
    <source>
        <dbReference type="PROSITE-ProRule" id="PRU01091"/>
    </source>
</evidence>
<evidence type="ECO:0000256" key="4">
    <source>
        <dbReference type="ARBA" id="ARBA00023125"/>
    </source>
</evidence>
<dbReference type="PROSITE" id="PS51755">
    <property type="entry name" value="OMPR_PHOB"/>
    <property type="match status" value="1"/>
</dbReference>
<dbReference type="PROSITE" id="PS50110">
    <property type="entry name" value="RESPONSE_REGULATORY"/>
    <property type="match status" value="1"/>
</dbReference>
<keyword evidence="1 6" id="KW-0597">Phosphoprotein</keyword>
<dbReference type="AlphaFoldDB" id="A0A0U1NN78"/>